<feature type="domain" description="N-acetyltransferase" evidence="1">
    <location>
        <begin position="20"/>
        <end position="189"/>
    </location>
</feature>
<gene>
    <name evidence="2" type="ORF">HGB44_28380</name>
</gene>
<evidence type="ECO:0000313" key="3">
    <source>
        <dbReference type="Proteomes" id="UP000553209"/>
    </source>
</evidence>
<accession>A0A7X6RTB8</accession>
<proteinExistence type="predicted"/>
<dbReference type="SUPFAM" id="SSF55729">
    <property type="entry name" value="Acyl-CoA N-acyltransferases (Nat)"/>
    <property type="match status" value="1"/>
</dbReference>
<dbReference type="GO" id="GO:0008999">
    <property type="term" value="F:protein-N-terminal-alanine acetyltransferase activity"/>
    <property type="evidence" value="ECO:0007669"/>
    <property type="project" value="TreeGrafter"/>
</dbReference>
<dbReference type="InterPro" id="IPR016181">
    <property type="entry name" value="Acyl_CoA_acyltransferase"/>
</dbReference>
<evidence type="ECO:0000313" key="2">
    <source>
        <dbReference type="EMBL" id="NKZ01559.1"/>
    </source>
</evidence>
<keyword evidence="3" id="KW-1185">Reference proteome</keyword>
<organism evidence="2 3">
    <name type="scientific">Nocardiopsis alborubida</name>
    <dbReference type="NCBI Taxonomy" id="146802"/>
    <lineage>
        <taxon>Bacteria</taxon>
        <taxon>Bacillati</taxon>
        <taxon>Actinomycetota</taxon>
        <taxon>Actinomycetes</taxon>
        <taxon>Streptosporangiales</taxon>
        <taxon>Nocardiopsidaceae</taxon>
        <taxon>Nocardiopsis</taxon>
    </lineage>
</organism>
<keyword evidence="2" id="KW-0808">Transferase</keyword>
<dbReference type="PANTHER" id="PTHR43441">
    <property type="entry name" value="RIBOSOMAL-PROTEIN-SERINE ACETYLTRANSFERASE"/>
    <property type="match status" value="1"/>
</dbReference>
<dbReference type="Gene3D" id="3.40.630.30">
    <property type="match status" value="1"/>
</dbReference>
<dbReference type="PROSITE" id="PS51186">
    <property type="entry name" value="GNAT"/>
    <property type="match status" value="1"/>
</dbReference>
<dbReference type="EMBL" id="JAAXPG010000039">
    <property type="protein sequence ID" value="NKZ01559.1"/>
    <property type="molecule type" value="Genomic_DNA"/>
</dbReference>
<dbReference type="AlphaFoldDB" id="A0A7X6RTB8"/>
<evidence type="ECO:0000259" key="1">
    <source>
        <dbReference type="PROSITE" id="PS51186"/>
    </source>
</evidence>
<dbReference type="GO" id="GO:0005737">
    <property type="term" value="C:cytoplasm"/>
    <property type="evidence" value="ECO:0007669"/>
    <property type="project" value="TreeGrafter"/>
</dbReference>
<dbReference type="Proteomes" id="UP000553209">
    <property type="component" value="Unassembled WGS sequence"/>
</dbReference>
<reference evidence="2 3" key="1">
    <citation type="submission" date="2020-04" db="EMBL/GenBank/DDBJ databases">
        <title>MicrobeNet Type strains.</title>
        <authorList>
            <person name="Nicholson A.C."/>
        </authorList>
    </citation>
    <scope>NUCLEOTIDE SEQUENCE [LARGE SCALE GENOMIC DNA]</scope>
    <source>
        <strain evidence="2 3">ATCC 23612</strain>
    </source>
</reference>
<dbReference type="Pfam" id="PF13302">
    <property type="entry name" value="Acetyltransf_3"/>
    <property type="match status" value="1"/>
</dbReference>
<dbReference type="InterPro" id="IPR000182">
    <property type="entry name" value="GNAT_dom"/>
</dbReference>
<sequence length="191" mass="21178">MTTTHDRPILPSVILETERLRLRPFVEGDIDDVHASCTDAELQRWLPLPLPGVPYTREEAERWCCEVAPALRTCGEGQQWAMVERKTKRLVGSVGLVRVVWAAMTTEVGYWVSPWGRGLGYATEAAVAVSRWALDQGFQRVEIKAATGNTGSRRVAERSGFSLEGVERSAMPLHEGRTDLAVYSLLPTDLG</sequence>
<protein>
    <submittedName>
        <fullName evidence="2">GNAT family N-acetyltransferase</fullName>
    </submittedName>
</protein>
<dbReference type="InterPro" id="IPR051908">
    <property type="entry name" value="Ribosomal_N-acetyltransferase"/>
</dbReference>
<dbReference type="PANTHER" id="PTHR43441:SF10">
    <property type="entry name" value="ACETYLTRANSFERASE"/>
    <property type="match status" value="1"/>
</dbReference>
<dbReference type="GO" id="GO:1990189">
    <property type="term" value="F:protein N-terminal-serine acetyltransferase activity"/>
    <property type="evidence" value="ECO:0007669"/>
    <property type="project" value="TreeGrafter"/>
</dbReference>
<name>A0A7X6RTB8_9ACTN</name>
<comment type="caution">
    <text evidence="2">The sequence shown here is derived from an EMBL/GenBank/DDBJ whole genome shotgun (WGS) entry which is preliminary data.</text>
</comment>
<dbReference type="RefSeq" id="WP_061083126.1">
    <property type="nucleotide sequence ID" value="NZ_JAAXPG010000039.1"/>
</dbReference>